<dbReference type="PROSITE" id="PS50943">
    <property type="entry name" value="HTH_CROC1"/>
    <property type="match status" value="1"/>
</dbReference>
<dbReference type="SUPFAM" id="SSF47413">
    <property type="entry name" value="lambda repressor-like DNA-binding domains"/>
    <property type="match status" value="1"/>
</dbReference>
<evidence type="ECO:0000313" key="3">
    <source>
        <dbReference type="Proteomes" id="UP000002875"/>
    </source>
</evidence>
<dbReference type="InterPro" id="IPR010982">
    <property type="entry name" value="Lambda_DNA-bd_dom_sf"/>
</dbReference>
<proteinExistence type="predicted"/>
<accession>A0ABM5N1T5</accession>
<organism evidence="2 3">
    <name type="scientific">Emticicia oligotrophica (strain DSM 17448 / CIP 109782 / MTCC 6937 / GPTSA100-15)</name>
    <dbReference type="NCBI Taxonomy" id="929562"/>
    <lineage>
        <taxon>Bacteria</taxon>
        <taxon>Pseudomonadati</taxon>
        <taxon>Bacteroidota</taxon>
        <taxon>Cytophagia</taxon>
        <taxon>Cytophagales</taxon>
        <taxon>Leadbetterellaceae</taxon>
        <taxon>Emticicia</taxon>
    </lineage>
</organism>
<dbReference type="EMBL" id="CP002961">
    <property type="protein sequence ID" value="AFK03386.1"/>
    <property type="molecule type" value="Genomic_DNA"/>
</dbReference>
<evidence type="ECO:0000313" key="2">
    <source>
        <dbReference type="EMBL" id="AFK03386.1"/>
    </source>
</evidence>
<name>A0ABM5N1T5_EMTOG</name>
<dbReference type="SMART" id="SM00530">
    <property type="entry name" value="HTH_XRE"/>
    <property type="match status" value="1"/>
</dbReference>
<dbReference type="InterPro" id="IPR001387">
    <property type="entry name" value="Cro/C1-type_HTH"/>
</dbReference>
<dbReference type="Gene3D" id="1.10.260.40">
    <property type="entry name" value="lambda repressor-like DNA-binding domains"/>
    <property type="match status" value="1"/>
</dbReference>
<feature type="domain" description="HTH cro/C1-type" evidence="1">
    <location>
        <begin position="12"/>
        <end position="66"/>
    </location>
</feature>
<gene>
    <name evidence="2" type="ordered locus">Emtol_2248</name>
</gene>
<evidence type="ECO:0000259" key="1">
    <source>
        <dbReference type="PROSITE" id="PS50943"/>
    </source>
</evidence>
<sequence length="111" mass="12990">MDAIKKTFGEIIRQHREEQNLPLRKVAAHLDIDTSTLAKFEKNLRHPNREHITKLAELFTLDEQELLVLYLSDRVAYDLVGETNSEQVLRVAEEKIKYIRSKNTVQGEIKF</sequence>
<dbReference type="RefSeq" id="WP_015029083.1">
    <property type="nucleotide sequence ID" value="NC_018748.1"/>
</dbReference>
<dbReference type="CDD" id="cd00093">
    <property type="entry name" value="HTH_XRE"/>
    <property type="match status" value="1"/>
</dbReference>
<keyword evidence="3" id="KW-1185">Reference proteome</keyword>
<reference evidence="2 3" key="1">
    <citation type="submission" date="2011-07" db="EMBL/GenBank/DDBJ databases">
        <title>The complete genome of chromosome of Emticicia oligotrophica DSM 17448.</title>
        <authorList>
            <consortium name="US DOE Joint Genome Institute (JGI-PGF)"/>
            <person name="Lucas S."/>
            <person name="Han J."/>
            <person name="Lapidus A."/>
            <person name="Bruce D."/>
            <person name="Goodwin L."/>
            <person name="Pitluck S."/>
            <person name="Peters L."/>
            <person name="Kyrpides N."/>
            <person name="Mavromatis K."/>
            <person name="Ivanova N."/>
            <person name="Ovchinnikova G."/>
            <person name="Teshima H."/>
            <person name="Detter J.C."/>
            <person name="Tapia R."/>
            <person name="Han C."/>
            <person name="Land M."/>
            <person name="Hauser L."/>
            <person name="Markowitz V."/>
            <person name="Cheng J.-F."/>
            <person name="Hugenholtz P."/>
            <person name="Woyke T."/>
            <person name="Wu D."/>
            <person name="Tindall B."/>
            <person name="Pomrenke H."/>
            <person name="Brambilla E."/>
            <person name="Klenk H.-P."/>
            <person name="Eisen J.A."/>
        </authorList>
    </citation>
    <scope>NUCLEOTIDE SEQUENCE [LARGE SCALE GENOMIC DNA]</scope>
    <source>
        <strain evidence="2 3">DSM 17448</strain>
    </source>
</reference>
<dbReference type="Pfam" id="PF12844">
    <property type="entry name" value="HTH_19"/>
    <property type="match status" value="1"/>
</dbReference>
<protein>
    <submittedName>
        <fullName evidence="2">Helix-turn-helix domain protein</fullName>
    </submittedName>
</protein>
<dbReference type="Proteomes" id="UP000002875">
    <property type="component" value="Chromosome"/>
</dbReference>